<keyword evidence="3" id="KW-0808">Transferase</keyword>
<evidence type="ECO:0000259" key="2">
    <source>
        <dbReference type="Pfam" id="PF02397"/>
    </source>
</evidence>
<dbReference type="Pfam" id="PF02397">
    <property type="entry name" value="Bac_transf"/>
    <property type="match status" value="1"/>
</dbReference>
<dbReference type="AlphaFoldDB" id="A0A852ZAM3"/>
<comment type="similarity">
    <text evidence="1">Belongs to the bacterial sugar transferase family.</text>
</comment>
<accession>A0A852ZAM3</accession>
<name>A0A852ZAM3_9ACTN</name>
<dbReference type="PANTHER" id="PTHR30576">
    <property type="entry name" value="COLANIC BIOSYNTHESIS UDP-GLUCOSE LIPID CARRIER TRANSFERASE"/>
    <property type="match status" value="1"/>
</dbReference>
<sequence length="189" mass="20876">MLVVASPLLLVLTIAARLDGGQAMFRQERVGKGGERFRIHKFRTMREADGVRRPGSAGPAVTSDTDARITRLGRVLRATKLDELPQLLDVLAGDMSLVGPRPEVPKYVECWPPEARERILSVRPGITDPASIAYRRESAELALAADPESHYLDVVLPRKVEMYLAYVESRSFAGDLRILTQTVRAVLTG</sequence>
<dbReference type="Proteomes" id="UP000579605">
    <property type="component" value="Unassembled WGS sequence"/>
</dbReference>
<protein>
    <submittedName>
        <fullName evidence="3">Lipopolysaccharide/colanic/teichoic acid biosynthesis glycosyltransferase</fullName>
    </submittedName>
</protein>
<dbReference type="InterPro" id="IPR003362">
    <property type="entry name" value="Bact_transf"/>
</dbReference>
<dbReference type="GO" id="GO:0016780">
    <property type="term" value="F:phosphotransferase activity, for other substituted phosphate groups"/>
    <property type="evidence" value="ECO:0007669"/>
    <property type="project" value="TreeGrafter"/>
</dbReference>
<evidence type="ECO:0000313" key="3">
    <source>
        <dbReference type="EMBL" id="NYH90101.1"/>
    </source>
</evidence>
<dbReference type="PANTHER" id="PTHR30576:SF20">
    <property type="entry name" value="QUINOVOSAMINEPHOSPHOTRANSFERAE-RELATED"/>
    <property type="match status" value="1"/>
</dbReference>
<organism evidence="3 4">
    <name type="scientific">Actinopolymorpha rutila</name>
    <dbReference type="NCBI Taxonomy" id="446787"/>
    <lineage>
        <taxon>Bacteria</taxon>
        <taxon>Bacillati</taxon>
        <taxon>Actinomycetota</taxon>
        <taxon>Actinomycetes</taxon>
        <taxon>Propionibacteriales</taxon>
        <taxon>Actinopolymorphaceae</taxon>
        <taxon>Actinopolymorpha</taxon>
    </lineage>
</organism>
<feature type="domain" description="Bacterial sugar transferase" evidence="2">
    <location>
        <begin position="1"/>
        <end position="187"/>
    </location>
</feature>
<evidence type="ECO:0000256" key="1">
    <source>
        <dbReference type="ARBA" id="ARBA00006464"/>
    </source>
</evidence>
<keyword evidence="4" id="KW-1185">Reference proteome</keyword>
<proteinExistence type="inferred from homology"/>
<reference evidence="3 4" key="1">
    <citation type="submission" date="2020-07" db="EMBL/GenBank/DDBJ databases">
        <title>Sequencing the genomes of 1000 actinobacteria strains.</title>
        <authorList>
            <person name="Klenk H.-P."/>
        </authorList>
    </citation>
    <scope>NUCLEOTIDE SEQUENCE [LARGE SCALE GENOMIC DNA]</scope>
    <source>
        <strain evidence="3 4">DSM 18448</strain>
    </source>
</reference>
<gene>
    <name evidence="3" type="ORF">F4554_002739</name>
</gene>
<dbReference type="EMBL" id="JACBZH010000001">
    <property type="protein sequence ID" value="NYH90101.1"/>
    <property type="molecule type" value="Genomic_DNA"/>
</dbReference>
<evidence type="ECO:0000313" key="4">
    <source>
        <dbReference type="Proteomes" id="UP000579605"/>
    </source>
</evidence>
<comment type="caution">
    <text evidence="3">The sequence shown here is derived from an EMBL/GenBank/DDBJ whole genome shotgun (WGS) entry which is preliminary data.</text>
</comment>